<name>A0ABY2RA85_9FLAO</name>
<dbReference type="GO" id="GO:0047605">
    <property type="term" value="F:acetolactate decarboxylase activity"/>
    <property type="evidence" value="ECO:0007669"/>
    <property type="project" value="UniProtKB-EC"/>
</dbReference>
<evidence type="ECO:0000256" key="1">
    <source>
        <dbReference type="ARBA" id="ARBA00001784"/>
    </source>
</evidence>
<dbReference type="EMBL" id="SDLV01000008">
    <property type="protein sequence ID" value="THV62507.1"/>
    <property type="molecule type" value="Genomic_DNA"/>
</dbReference>
<protein>
    <recommendedName>
        <fullName evidence="5 9">Alpha-acetolactate decarboxylase</fullName>
        <ecNumber evidence="4 9">4.1.1.5</ecNumber>
    </recommendedName>
</protein>
<keyword evidence="8 9" id="KW-0456">Lyase</keyword>
<dbReference type="CDD" id="cd17299">
    <property type="entry name" value="acetolactate_decarboxylase"/>
    <property type="match status" value="1"/>
</dbReference>
<evidence type="ECO:0000256" key="4">
    <source>
        <dbReference type="ARBA" id="ARBA00013204"/>
    </source>
</evidence>
<evidence type="ECO:0000256" key="6">
    <source>
        <dbReference type="ARBA" id="ARBA00022793"/>
    </source>
</evidence>
<evidence type="ECO:0000256" key="9">
    <source>
        <dbReference type="PIRNR" id="PIRNR001332"/>
    </source>
</evidence>
<proteinExistence type="inferred from homology"/>
<dbReference type="Proteomes" id="UP000306038">
    <property type="component" value="Unassembled WGS sequence"/>
</dbReference>
<dbReference type="RefSeq" id="WP_136521467.1">
    <property type="nucleotide sequence ID" value="NZ_SDLV01000008.1"/>
</dbReference>
<reference evidence="10 11" key="1">
    <citation type="submission" date="2019-01" db="EMBL/GenBank/DDBJ databases">
        <authorList>
            <person name="B I."/>
            <person name="Ch S."/>
            <person name="Ch V.R."/>
        </authorList>
    </citation>
    <scope>NUCLEOTIDE SEQUENCE [LARGE SCALE GENOMIC DNA]</scope>
    <source>
        <strain evidence="10 11">JC507</strain>
    </source>
</reference>
<dbReference type="NCBIfam" id="TIGR01252">
    <property type="entry name" value="acetolac_decarb"/>
    <property type="match status" value="1"/>
</dbReference>
<evidence type="ECO:0000256" key="7">
    <source>
        <dbReference type="ARBA" id="ARBA00023061"/>
    </source>
</evidence>
<keyword evidence="11" id="KW-1185">Reference proteome</keyword>
<comment type="similarity">
    <text evidence="3 9">Belongs to the alpha-acetolactate decarboxylase family.</text>
</comment>
<dbReference type="InterPro" id="IPR005128">
    <property type="entry name" value="Acetolactate_a_deCO2ase"/>
</dbReference>
<dbReference type="PIRSF" id="PIRSF001332">
    <property type="entry name" value="Acetolac_decarb"/>
    <property type="match status" value="1"/>
</dbReference>
<evidence type="ECO:0000256" key="3">
    <source>
        <dbReference type="ARBA" id="ARBA00007106"/>
    </source>
</evidence>
<comment type="pathway">
    <text evidence="2 9">Polyol metabolism; (R,R)-butane-2,3-diol biosynthesis; (R,R)-butane-2,3-diol from pyruvate: step 2/3.</text>
</comment>
<dbReference type="Gene3D" id="3.30.1330.80">
    <property type="entry name" value="Hypothetical protein, similar to alpha- acetolactate decarboxylase, domain 2"/>
    <property type="match status" value="2"/>
</dbReference>
<evidence type="ECO:0000313" key="10">
    <source>
        <dbReference type="EMBL" id="THV62507.1"/>
    </source>
</evidence>
<keyword evidence="7 9" id="KW-0005">Acetoin biosynthesis</keyword>
<dbReference type="PANTHER" id="PTHR35524:SF1">
    <property type="entry name" value="ALPHA-ACETOLACTATE DECARBOXYLASE"/>
    <property type="match status" value="1"/>
</dbReference>
<evidence type="ECO:0000256" key="2">
    <source>
        <dbReference type="ARBA" id="ARBA00005170"/>
    </source>
</evidence>
<sequence>MIKKLFNTIVVTALFAFLKAQQPVDKIFHYSSMDAMRNGVYTGDLTVQDLKKKGDFGLGTYNLLDGELIALDGNVYRIASDGSVEIADNKRLVPFGSFTFFKKDHLITLENIQTTDMLMKKLLEVLPSSNRFYAVKIETTFMNVTLGGAEKVHEKDTTGIAVLMKTRPLYKKQNIKGTLTGFYNPSYIGGLDLSPFHFHFLSEDKRVGGHLMEGTFDSAKITVQLDEKNAYELILPGKSNDGYRRQWKSSEPSAQY</sequence>
<organism evidence="10 11">
    <name type="scientific">Chryseobacterium candidae</name>
    <dbReference type="NCBI Taxonomy" id="1978493"/>
    <lineage>
        <taxon>Bacteria</taxon>
        <taxon>Pseudomonadati</taxon>
        <taxon>Bacteroidota</taxon>
        <taxon>Flavobacteriia</taxon>
        <taxon>Flavobacteriales</taxon>
        <taxon>Weeksellaceae</taxon>
        <taxon>Chryseobacterium group</taxon>
        <taxon>Chryseobacterium</taxon>
    </lineage>
</organism>
<keyword evidence="6 9" id="KW-0210">Decarboxylase</keyword>
<comment type="caution">
    <text evidence="10">The sequence shown here is derived from an EMBL/GenBank/DDBJ whole genome shotgun (WGS) entry which is preliminary data.</text>
</comment>
<gene>
    <name evidence="10" type="primary">budA</name>
    <name evidence="10" type="ORF">EK417_04680</name>
</gene>
<evidence type="ECO:0000256" key="8">
    <source>
        <dbReference type="ARBA" id="ARBA00023239"/>
    </source>
</evidence>
<evidence type="ECO:0000256" key="5">
    <source>
        <dbReference type="ARBA" id="ARBA00020164"/>
    </source>
</evidence>
<evidence type="ECO:0000313" key="11">
    <source>
        <dbReference type="Proteomes" id="UP000306038"/>
    </source>
</evidence>
<accession>A0ABY2RA85</accession>
<comment type="catalytic activity">
    <reaction evidence="1 9">
        <text>(2S)-2-acetolactate + H(+) = (R)-acetoin + CO2</text>
        <dbReference type="Rhea" id="RHEA:21580"/>
        <dbReference type="ChEBI" id="CHEBI:15378"/>
        <dbReference type="ChEBI" id="CHEBI:15686"/>
        <dbReference type="ChEBI" id="CHEBI:16526"/>
        <dbReference type="ChEBI" id="CHEBI:58476"/>
        <dbReference type="EC" id="4.1.1.5"/>
    </reaction>
</comment>
<dbReference type="PANTHER" id="PTHR35524">
    <property type="entry name" value="ALPHA-ACETOLACTATE DECARBOXYLASE"/>
    <property type="match status" value="1"/>
</dbReference>
<dbReference type="EC" id="4.1.1.5" evidence="4 9"/>
<dbReference type="Pfam" id="PF03306">
    <property type="entry name" value="AAL_decarboxy"/>
    <property type="match status" value="1"/>
</dbReference>
<dbReference type="SUPFAM" id="SSF117856">
    <property type="entry name" value="AF0104/ALDC/Ptd012-like"/>
    <property type="match status" value="1"/>
</dbReference>